<keyword evidence="4" id="KW-0808">Transferase</keyword>
<evidence type="ECO:0000256" key="1">
    <source>
        <dbReference type="ARBA" id="ARBA00000900"/>
    </source>
</evidence>
<dbReference type="PANTHER" id="PTHR23315">
    <property type="entry name" value="U BOX DOMAIN-CONTAINING"/>
    <property type="match status" value="1"/>
</dbReference>
<comment type="catalytic activity">
    <reaction evidence="1">
        <text>S-ubiquitinyl-[E2 ubiquitin-conjugating enzyme]-L-cysteine + [acceptor protein]-L-lysine = [E2 ubiquitin-conjugating enzyme]-L-cysteine + N(6)-ubiquitinyl-[acceptor protein]-L-lysine.</text>
        <dbReference type="EC" id="2.3.2.27"/>
    </reaction>
</comment>
<dbReference type="SUPFAM" id="SSF57850">
    <property type="entry name" value="RING/U-box"/>
    <property type="match status" value="1"/>
</dbReference>
<dbReference type="Gene3D" id="3.30.40.10">
    <property type="entry name" value="Zinc/RING finger domain, C3HC4 (zinc finger)"/>
    <property type="match status" value="1"/>
</dbReference>
<evidence type="ECO:0000259" key="6">
    <source>
        <dbReference type="PROSITE" id="PS51698"/>
    </source>
</evidence>
<dbReference type="GO" id="GO:0061630">
    <property type="term" value="F:ubiquitin protein ligase activity"/>
    <property type="evidence" value="ECO:0007669"/>
    <property type="project" value="UniProtKB-EC"/>
</dbReference>
<dbReference type="PROSITE" id="PS51698">
    <property type="entry name" value="U_BOX"/>
    <property type="match status" value="1"/>
</dbReference>
<protein>
    <recommendedName>
        <fullName evidence="3">RING-type E3 ubiquitin transferase</fullName>
        <ecNumber evidence="3">2.3.2.27</ecNumber>
    </recommendedName>
</protein>
<evidence type="ECO:0000256" key="2">
    <source>
        <dbReference type="ARBA" id="ARBA00004906"/>
    </source>
</evidence>
<dbReference type="Gene3D" id="1.25.10.10">
    <property type="entry name" value="Leucine-rich Repeat Variant"/>
    <property type="match status" value="1"/>
</dbReference>
<gene>
    <name evidence="7" type="ORF">SAY87_027029</name>
</gene>
<dbReference type="InterPro" id="IPR011989">
    <property type="entry name" value="ARM-like"/>
</dbReference>
<dbReference type="InterPro" id="IPR003613">
    <property type="entry name" value="Ubox_domain"/>
</dbReference>
<comment type="pathway">
    <text evidence="2">Protein modification; protein ubiquitination.</text>
</comment>
<evidence type="ECO:0000256" key="5">
    <source>
        <dbReference type="ARBA" id="ARBA00022786"/>
    </source>
</evidence>
<feature type="domain" description="U-box" evidence="6">
    <location>
        <begin position="64"/>
        <end position="138"/>
    </location>
</feature>
<dbReference type="EC" id="2.3.2.27" evidence="3"/>
<keyword evidence="8" id="KW-1185">Reference proteome</keyword>
<reference evidence="7 8" key="1">
    <citation type="journal article" date="2023" name="Hortic Res">
        <title>Pangenome of water caltrop reveals structural variations and asymmetric subgenome divergence after allopolyploidization.</title>
        <authorList>
            <person name="Zhang X."/>
            <person name="Chen Y."/>
            <person name="Wang L."/>
            <person name="Yuan Y."/>
            <person name="Fang M."/>
            <person name="Shi L."/>
            <person name="Lu R."/>
            <person name="Comes H.P."/>
            <person name="Ma Y."/>
            <person name="Chen Y."/>
            <person name="Huang G."/>
            <person name="Zhou Y."/>
            <person name="Zheng Z."/>
            <person name="Qiu Y."/>
        </authorList>
    </citation>
    <scope>NUCLEOTIDE SEQUENCE [LARGE SCALE GENOMIC DNA]</scope>
    <source>
        <tissue evidence="7">Roots</tissue>
    </source>
</reference>
<evidence type="ECO:0000256" key="4">
    <source>
        <dbReference type="ARBA" id="ARBA00022679"/>
    </source>
</evidence>
<dbReference type="SMART" id="SM00504">
    <property type="entry name" value="Ubox"/>
    <property type="match status" value="1"/>
</dbReference>
<evidence type="ECO:0000313" key="7">
    <source>
        <dbReference type="EMBL" id="KAK4749580.1"/>
    </source>
</evidence>
<dbReference type="CDD" id="cd16664">
    <property type="entry name" value="RING-Ubox_PUB"/>
    <property type="match status" value="1"/>
</dbReference>
<keyword evidence="5" id="KW-0833">Ubl conjugation pathway</keyword>
<dbReference type="Pfam" id="PF04564">
    <property type="entry name" value="U-box"/>
    <property type="match status" value="1"/>
</dbReference>
<accession>A0AAN7H0D8</accession>
<dbReference type="PANTHER" id="PTHR23315:SF265">
    <property type="entry name" value="U-BOX DOMAIN-CONTAINING PROTEIN 46-RELATED"/>
    <property type="match status" value="1"/>
</dbReference>
<sequence>MAASGVVADLVRLVAEVVGDEDGWGVDTIDEAVGVISTLRELVVPPSVRHEKPPASSGFDDAAAVPPEFLCPISKRLMHDPVVLETGQTYDRVHIEEVLSRGDWRCPVTQRRLSHSVLIPNNLIREGISRWCKERGMELPKSMPDPWENAVSEPNRDYFLLLLDKFSTSSSLEDQRAAANELRQLTKRSSQAFLVESPSRITSLLVAATQRPELQDDLMIVVLNLSACKENRKLMEDDPFVVPLLIKLMGDGSIKARGNAAAALLMLLDHDSSKRLVGELGAFGPLIRLIEQAEPLAINDVVSAISSLCSIAENKEIAVRERAVAAVLGKIKSSGPSDQLISLLASFSTNQDAADQMGELGAVSCLLGILKDTTDEHRKEHCVAILYEIACRSSSKLREIRRDEKINGTLSAVARSRTSTSRAKRKANSILNKICRTHQEMHTS</sequence>
<organism evidence="7 8">
    <name type="scientific">Trapa incisa</name>
    <dbReference type="NCBI Taxonomy" id="236973"/>
    <lineage>
        <taxon>Eukaryota</taxon>
        <taxon>Viridiplantae</taxon>
        <taxon>Streptophyta</taxon>
        <taxon>Embryophyta</taxon>
        <taxon>Tracheophyta</taxon>
        <taxon>Spermatophyta</taxon>
        <taxon>Magnoliopsida</taxon>
        <taxon>eudicotyledons</taxon>
        <taxon>Gunneridae</taxon>
        <taxon>Pentapetalae</taxon>
        <taxon>rosids</taxon>
        <taxon>malvids</taxon>
        <taxon>Myrtales</taxon>
        <taxon>Lythraceae</taxon>
        <taxon>Trapa</taxon>
    </lineage>
</organism>
<dbReference type="EMBL" id="JAXIOK010000018">
    <property type="protein sequence ID" value="KAK4749580.1"/>
    <property type="molecule type" value="Genomic_DNA"/>
</dbReference>
<evidence type="ECO:0000256" key="3">
    <source>
        <dbReference type="ARBA" id="ARBA00012483"/>
    </source>
</evidence>
<evidence type="ECO:0000313" key="8">
    <source>
        <dbReference type="Proteomes" id="UP001345219"/>
    </source>
</evidence>
<dbReference type="GO" id="GO:0016567">
    <property type="term" value="P:protein ubiquitination"/>
    <property type="evidence" value="ECO:0007669"/>
    <property type="project" value="InterPro"/>
</dbReference>
<dbReference type="InterPro" id="IPR013083">
    <property type="entry name" value="Znf_RING/FYVE/PHD"/>
</dbReference>
<proteinExistence type="predicted"/>
<comment type="caution">
    <text evidence="7">The sequence shown here is derived from an EMBL/GenBank/DDBJ whole genome shotgun (WGS) entry which is preliminary data.</text>
</comment>
<dbReference type="InterPro" id="IPR016024">
    <property type="entry name" value="ARM-type_fold"/>
</dbReference>
<name>A0AAN7H0D8_9MYRT</name>
<dbReference type="InterPro" id="IPR045210">
    <property type="entry name" value="RING-Ubox_PUB"/>
</dbReference>
<dbReference type="Proteomes" id="UP001345219">
    <property type="component" value="Chromosome 21"/>
</dbReference>
<dbReference type="AlphaFoldDB" id="A0AAN7H0D8"/>
<dbReference type="SUPFAM" id="SSF48371">
    <property type="entry name" value="ARM repeat"/>
    <property type="match status" value="1"/>
</dbReference>